<evidence type="ECO:0000313" key="2">
    <source>
        <dbReference type="Proteomes" id="UP001609175"/>
    </source>
</evidence>
<comment type="caution">
    <text evidence="1">The sequence shown here is derived from an EMBL/GenBank/DDBJ whole genome shotgun (WGS) entry which is preliminary data.</text>
</comment>
<reference evidence="1 2" key="1">
    <citation type="submission" date="2024-10" db="EMBL/GenBank/DDBJ databases">
        <authorList>
            <person name="Riesco R."/>
        </authorList>
    </citation>
    <scope>NUCLEOTIDE SEQUENCE [LARGE SCALE GENOMIC DNA]</scope>
    <source>
        <strain evidence="1 2">NCIMB 15449</strain>
    </source>
</reference>
<sequence>MAAELVTIPGVEVLKLGTWHASTGQFDVTAALLEQIVEAHSAHVLRHPVLKLGHVDPRFDGQPAVGYVDGLRVEGDTLLGDFVGVPKAFADIAATAYPDRSVECFWSFEDQAGKTWPCVLTAVALLGAAAPAVSDLTSWQGIADLYTAAAADATGPRLVLLTSASAEQPTQREPNREQLVAAARLARTTRTQRAALAAITPKGTR</sequence>
<evidence type="ECO:0000313" key="1">
    <source>
        <dbReference type="EMBL" id="MFH5207568.1"/>
    </source>
</evidence>
<protein>
    <submittedName>
        <fullName evidence="1">Uncharacterized protein</fullName>
    </submittedName>
</protein>
<accession>A0ABW7JHZ1</accession>
<name>A0ABW7JHZ1_9NOCA</name>
<dbReference type="RefSeq" id="WP_395112970.1">
    <property type="nucleotide sequence ID" value="NZ_JBIMSO010000024.1"/>
</dbReference>
<gene>
    <name evidence="1" type="ORF">ACHIPZ_04960</name>
</gene>
<organism evidence="1 2">
    <name type="scientific">Antrihabitans spumae</name>
    <dbReference type="NCBI Taxonomy" id="3373370"/>
    <lineage>
        <taxon>Bacteria</taxon>
        <taxon>Bacillati</taxon>
        <taxon>Actinomycetota</taxon>
        <taxon>Actinomycetes</taxon>
        <taxon>Mycobacteriales</taxon>
        <taxon>Nocardiaceae</taxon>
        <taxon>Antrihabitans</taxon>
    </lineage>
</organism>
<dbReference type="EMBL" id="JBIMSO010000024">
    <property type="protein sequence ID" value="MFH5207568.1"/>
    <property type="molecule type" value="Genomic_DNA"/>
</dbReference>
<proteinExistence type="predicted"/>
<dbReference type="Proteomes" id="UP001609175">
    <property type="component" value="Unassembled WGS sequence"/>
</dbReference>